<dbReference type="InterPro" id="IPR025049">
    <property type="entry name" value="Mfa-like_1"/>
</dbReference>
<dbReference type="Proteomes" id="UP001079672">
    <property type="component" value="Unassembled WGS sequence"/>
</dbReference>
<dbReference type="EMBL" id="QRJE01000005">
    <property type="protein sequence ID" value="RHH15166.1"/>
    <property type="molecule type" value="Genomic_DNA"/>
</dbReference>
<organism evidence="3 4">
    <name type="scientific">Bacteroides fragilis</name>
    <dbReference type="NCBI Taxonomy" id="817"/>
    <lineage>
        <taxon>Bacteria</taxon>
        <taxon>Pseudomonadati</taxon>
        <taxon>Bacteroidota</taxon>
        <taxon>Bacteroidia</taxon>
        <taxon>Bacteroidales</taxon>
        <taxon>Bacteroidaceae</taxon>
        <taxon>Bacteroides</taxon>
    </lineage>
</organism>
<proteinExistence type="predicted"/>
<feature type="signal peptide" evidence="1">
    <location>
        <begin position="1"/>
        <end position="25"/>
    </location>
</feature>
<accession>A0A081UE61</accession>
<evidence type="ECO:0000256" key="1">
    <source>
        <dbReference type="SAM" id="SignalP"/>
    </source>
</evidence>
<dbReference type="Proteomes" id="UP000266644">
    <property type="component" value="Unassembled WGS sequence"/>
</dbReference>
<protein>
    <submittedName>
        <fullName evidence="3">Fimbrillin family protein</fullName>
    </submittedName>
</protein>
<dbReference type="Pfam" id="PF13149">
    <property type="entry name" value="Mfa_like_1"/>
    <property type="match status" value="1"/>
</dbReference>
<dbReference type="CDD" id="cd13121">
    <property type="entry name" value="BF2867_like_C"/>
    <property type="match status" value="1"/>
</dbReference>
<name>A0A081UE61_BACFG</name>
<dbReference type="RefSeq" id="WP_005806200.1">
    <property type="nucleotide sequence ID" value="NZ_CP037440.1"/>
</dbReference>
<dbReference type="Gene3D" id="2.60.40.2630">
    <property type="match status" value="1"/>
</dbReference>
<sequence length="316" mass="34245">MRLRIPKPMYFIAFAGMALFMGSCAKNTTIIYGNGEDNLPETPQKETTLVTFNASVESRNLTRAMSPMKKGIKSTLYAYQKAQSTTSQETLFAEGLYITSSPGVLSGKDGYKMYLANGIYNFYAVSDNFSTIPPSFTGQESEPLFNGIDYLWWGSTDQDVSSAQINIPIVFQHACTQVVVEVSAGDGIQLSRLLSATITPPVPGASMTLSTGVIPPATSYDKPDKMGINGFLAQYIMLPLQTNDPMTLTLEVETDGNNNSKTYSVQFPVPSGELKAGDSYLFSAVINGSSVSIPSVSVKDWTEVDETGNPLYPSQK</sequence>
<evidence type="ECO:0000313" key="2">
    <source>
        <dbReference type="EMBL" id="MCZ2686214.1"/>
    </source>
</evidence>
<evidence type="ECO:0000313" key="3">
    <source>
        <dbReference type="EMBL" id="RHH15166.1"/>
    </source>
</evidence>
<feature type="chain" id="PRO_5039849623" evidence="1">
    <location>
        <begin position="26"/>
        <end position="316"/>
    </location>
</feature>
<dbReference type="PROSITE" id="PS51257">
    <property type="entry name" value="PROKAR_LIPOPROTEIN"/>
    <property type="match status" value="1"/>
</dbReference>
<gene>
    <name evidence="3" type="ORF">DW228_03670</name>
    <name evidence="2" type="ORF">O1433_01675</name>
</gene>
<comment type="caution">
    <text evidence="3">The sequence shown here is derived from an EMBL/GenBank/DDBJ whole genome shotgun (WGS) entry which is preliminary data.</text>
</comment>
<dbReference type="AlphaFoldDB" id="A0A081UE61"/>
<reference evidence="3 4" key="1">
    <citation type="submission" date="2018-08" db="EMBL/GenBank/DDBJ databases">
        <title>A genome reference for cultivated species of the human gut microbiota.</title>
        <authorList>
            <person name="Zou Y."/>
            <person name="Xue W."/>
            <person name="Luo G."/>
        </authorList>
    </citation>
    <scope>NUCLEOTIDE SEQUENCE [LARGE SCALE GENOMIC DNA]</scope>
    <source>
        <strain evidence="3 4">AM18-6</strain>
    </source>
</reference>
<keyword evidence="1" id="KW-0732">Signal</keyword>
<evidence type="ECO:0000313" key="4">
    <source>
        <dbReference type="Proteomes" id="UP000266644"/>
    </source>
</evidence>
<reference evidence="2" key="2">
    <citation type="submission" date="2022-12" db="EMBL/GenBank/DDBJ databases">
        <title>Development of a Multilocus Sequence Typing Scheme for Bacteroides fragilis Based on Whole Genome Sequencing Data and Clinical Application.</title>
        <authorList>
            <person name="Nielsen F.D."/>
            <person name="Justesen U.S."/>
        </authorList>
    </citation>
    <scope>NUCLEOTIDE SEQUENCE</scope>
    <source>
        <strain evidence="2">BF_AM_ODE_DK_2015_4</strain>
    </source>
</reference>
<dbReference type="EMBL" id="JAPTZU010000001">
    <property type="protein sequence ID" value="MCZ2686214.1"/>
    <property type="molecule type" value="Genomic_DNA"/>
</dbReference>